<dbReference type="InterPro" id="IPR012062">
    <property type="entry name" value="GatZ/KbaZ-like"/>
</dbReference>
<organism evidence="1">
    <name type="scientific">Thermofilum pendens</name>
    <dbReference type="NCBI Taxonomy" id="2269"/>
    <lineage>
        <taxon>Archaea</taxon>
        <taxon>Thermoproteota</taxon>
        <taxon>Thermoprotei</taxon>
        <taxon>Thermofilales</taxon>
        <taxon>Thermofilaceae</taxon>
        <taxon>Thermofilum</taxon>
    </lineage>
</organism>
<accession>A0A7J3X6C1</accession>
<evidence type="ECO:0000313" key="1">
    <source>
        <dbReference type="EMBL" id="HHP04728.1"/>
    </source>
</evidence>
<gene>
    <name evidence="1" type="ORF">ENM88_03140</name>
</gene>
<dbReference type="Gene3D" id="3.20.20.70">
    <property type="entry name" value="Aldolase class I"/>
    <property type="match status" value="1"/>
</dbReference>
<sequence>MERNYTFEEALSEFLKSLEGFLRAGFRLIHLDATVDLDSPGMSAEPGKAAARTAELLAYAEDLAAQLGVRGIYYEIGSDRWGYKPPEIYGYFLSSFTREARARGLDLSSVVFSVAHVGTEVKPGNRVEVSTLRSFASLANTYGFKLKVHSGDYLENPEALLEAGVGGVNIGPMFAHVMYSSLLSTVAKRMNAEEATRYVELLNRLIASADKLSKYVGKGAVEEYKLGLASRYVWSRPEMQNIVEKISLALQLDINNLLAEKLKMIMNIYIERLNLCGLAAKRD</sequence>
<dbReference type="AlphaFoldDB" id="A0A7J3X6C1"/>
<protein>
    <submittedName>
        <fullName evidence="1">Uncharacterized protein</fullName>
    </submittedName>
</protein>
<comment type="caution">
    <text evidence="1">The sequence shown here is derived from an EMBL/GenBank/DDBJ whole genome shotgun (WGS) entry which is preliminary data.</text>
</comment>
<dbReference type="GO" id="GO:0005975">
    <property type="term" value="P:carbohydrate metabolic process"/>
    <property type="evidence" value="ECO:0007669"/>
    <property type="project" value="InterPro"/>
</dbReference>
<reference evidence="1" key="1">
    <citation type="journal article" date="2020" name="mSystems">
        <title>Genome- and Community-Level Interaction Insights into Carbon Utilization and Element Cycling Functions of Hydrothermarchaeota in Hydrothermal Sediment.</title>
        <authorList>
            <person name="Zhou Z."/>
            <person name="Liu Y."/>
            <person name="Xu W."/>
            <person name="Pan J."/>
            <person name="Luo Z.H."/>
            <person name="Li M."/>
        </authorList>
    </citation>
    <scope>NUCLEOTIDE SEQUENCE [LARGE SCALE GENOMIC DNA]</scope>
    <source>
        <strain evidence="1">SpSt-1125</strain>
    </source>
</reference>
<dbReference type="EMBL" id="DRZM01000092">
    <property type="protein sequence ID" value="HHP04728.1"/>
    <property type="molecule type" value="Genomic_DNA"/>
</dbReference>
<name>A0A7J3X6C1_THEPE</name>
<proteinExistence type="predicted"/>
<dbReference type="Pfam" id="PF08013">
    <property type="entry name" value="GatZ_KbaZ-like"/>
    <property type="match status" value="1"/>
</dbReference>
<dbReference type="SUPFAM" id="SSF51569">
    <property type="entry name" value="Aldolase"/>
    <property type="match status" value="1"/>
</dbReference>
<dbReference type="InterPro" id="IPR013785">
    <property type="entry name" value="Aldolase_TIM"/>
</dbReference>